<keyword evidence="9" id="KW-1185">Reference proteome</keyword>
<dbReference type="OMA" id="VADMMPR"/>
<dbReference type="Proteomes" id="UP000004995">
    <property type="component" value="Unassembled WGS sequence"/>
</dbReference>
<keyword evidence="3" id="KW-0238">DNA-binding</keyword>
<dbReference type="eggNOG" id="ENOG502R4AX">
    <property type="taxonomic scope" value="Eukaryota"/>
</dbReference>
<dbReference type="SMART" id="SM00774">
    <property type="entry name" value="WRKY"/>
    <property type="match status" value="1"/>
</dbReference>
<dbReference type="Gramene" id="KQL23515">
    <property type="protein sequence ID" value="KQL23515"/>
    <property type="gene ID" value="SETIT_032748mg"/>
</dbReference>
<dbReference type="PANTHER" id="PTHR32096">
    <property type="entry name" value="WRKY TRANSCRIPTION FACTOR 30-RELATED-RELATED"/>
    <property type="match status" value="1"/>
</dbReference>
<protein>
    <recommendedName>
        <fullName evidence="7">WRKY domain-containing protein</fullName>
    </recommendedName>
</protein>
<dbReference type="PANTHER" id="PTHR32096:SF146">
    <property type="entry name" value="WRKY TRANSCRIPTION FACTOR 19-RELATED"/>
    <property type="match status" value="1"/>
</dbReference>
<evidence type="ECO:0000256" key="2">
    <source>
        <dbReference type="ARBA" id="ARBA00023015"/>
    </source>
</evidence>
<evidence type="ECO:0000256" key="1">
    <source>
        <dbReference type="ARBA" id="ARBA00004123"/>
    </source>
</evidence>
<evidence type="ECO:0000256" key="3">
    <source>
        <dbReference type="ARBA" id="ARBA00023125"/>
    </source>
</evidence>
<proteinExistence type="predicted"/>
<dbReference type="EnsemblPlants" id="KQL23515">
    <property type="protein sequence ID" value="KQL23515"/>
    <property type="gene ID" value="SETIT_032748mg"/>
</dbReference>
<dbReference type="InterPro" id="IPR003657">
    <property type="entry name" value="WRKY_dom"/>
</dbReference>
<dbReference type="PROSITE" id="PS50811">
    <property type="entry name" value="WRKY"/>
    <property type="match status" value="1"/>
</dbReference>
<keyword evidence="5" id="KW-0539">Nucleus</keyword>
<evidence type="ECO:0000256" key="5">
    <source>
        <dbReference type="ARBA" id="ARBA00023242"/>
    </source>
</evidence>
<dbReference type="InParanoid" id="K4A1K5"/>
<organism evidence="8 9">
    <name type="scientific">Setaria italica</name>
    <name type="common">Foxtail millet</name>
    <name type="synonym">Panicum italicum</name>
    <dbReference type="NCBI Taxonomy" id="4555"/>
    <lineage>
        <taxon>Eukaryota</taxon>
        <taxon>Viridiplantae</taxon>
        <taxon>Streptophyta</taxon>
        <taxon>Embryophyta</taxon>
        <taxon>Tracheophyta</taxon>
        <taxon>Spermatophyta</taxon>
        <taxon>Magnoliopsida</taxon>
        <taxon>Liliopsida</taxon>
        <taxon>Poales</taxon>
        <taxon>Poaceae</taxon>
        <taxon>PACMAD clade</taxon>
        <taxon>Panicoideae</taxon>
        <taxon>Panicodae</taxon>
        <taxon>Paniceae</taxon>
        <taxon>Cenchrinae</taxon>
        <taxon>Setaria</taxon>
    </lineage>
</organism>
<dbReference type="GO" id="GO:0003700">
    <property type="term" value="F:DNA-binding transcription factor activity"/>
    <property type="evidence" value="ECO:0000318"/>
    <property type="project" value="GO_Central"/>
</dbReference>
<comment type="subcellular location">
    <subcellularLocation>
        <location evidence="1">Nucleus</location>
    </subcellularLocation>
</comment>
<feature type="domain" description="WRKY" evidence="7">
    <location>
        <begin position="18"/>
        <end position="57"/>
    </location>
</feature>
<dbReference type="AlphaFoldDB" id="K4A1K5"/>
<reference evidence="8" key="2">
    <citation type="submission" date="2018-08" db="UniProtKB">
        <authorList>
            <consortium name="EnsemblPlants"/>
        </authorList>
    </citation>
    <scope>IDENTIFICATION</scope>
    <source>
        <strain evidence="8">Yugu1</strain>
    </source>
</reference>
<dbReference type="Gene3D" id="2.20.25.80">
    <property type="entry name" value="WRKY domain"/>
    <property type="match status" value="1"/>
</dbReference>
<dbReference type="Pfam" id="PF03106">
    <property type="entry name" value="WRKY"/>
    <property type="match status" value="1"/>
</dbReference>
<name>K4A1K5_SETIT</name>
<dbReference type="SUPFAM" id="SSF118290">
    <property type="entry name" value="WRKY DNA-binding domain"/>
    <property type="match status" value="1"/>
</dbReference>
<dbReference type="EMBL" id="AGNK02000869">
    <property type="status" value="NOT_ANNOTATED_CDS"/>
    <property type="molecule type" value="Genomic_DNA"/>
</dbReference>
<evidence type="ECO:0000256" key="6">
    <source>
        <dbReference type="SAM" id="MobiDB-lite"/>
    </source>
</evidence>
<accession>K4A1K5</accession>
<keyword evidence="4" id="KW-0804">Transcription</keyword>
<dbReference type="InterPro" id="IPR044810">
    <property type="entry name" value="WRKY_plant"/>
</dbReference>
<dbReference type="InterPro" id="IPR036576">
    <property type="entry name" value="WRKY_dom_sf"/>
</dbReference>
<evidence type="ECO:0000259" key="7">
    <source>
        <dbReference type="PROSITE" id="PS50811"/>
    </source>
</evidence>
<reference evidence="9" key="1">
    <citation type="journal article" date="2012" name="Nat. Biotechnol.">
        <title>Reference genome sequence of the model plant Setaria.</title>
        <authorList>
            <person name="Bennetzen J.L."/>
            <person name="Schmutz J."/>
            <person name="Wang H."/>
            <person name="Percifield R."/>
            <person name="Hawkins J."/>
            <person name="Pontaroli A.C."/>
            <person name="Estep M."/>
            <person name="Feng L."/>
            <person name="Vaughn J.N."/>
            <person name="Grimwood J."/>
            <person name="Jenkins J."/>
            <person name="Barry K."/>
            <person name="Lindquist E."/>
            <person name="Hellsten U."/>
            <person name="Deshpande S."/>
            <person name="Wang X."/>
            <person name="Wu X."/>
            <person name="Mitros T."/>
            <person name="Triplett J."/>
            <person name="Yang X."/>
            <person name="Ye C.Y."/>
            <person name="Mauro-Herrera M."/>
            <person name="Wang L."/>
            <person name="Li P."/>
            <person name="Sharma M."/>
            <person name="Sharma R."/>
            <person name="Ronald P.C."/>
            <person name="Panaud O."/>
            <person name="Kellogg E.A."/>
            <person name="Brutnell T.P."/>
            <person name="Doust A.N."/>
            <person name="Tuskan G.A."/>
            <person name="Rokhsar D."/>
            <person name="Devos K.M."/>
        </authorList>
    </citation>
    <scope>NUCLEOTIDE SEQUENCE [LARGE SCALE GENOMIC DNA]</scope>
    <source>
        <strain evidence="9">cv. Yugu1</strain>
    </source>
</reference>
<evidence type="ECO:0000256" key="4">
    <source>
        <dbReference type="ARBA" id="ARBA00023163"/>
    </source>
</evidence>
<evidence type="ECO:0000313" key="9">
    <source>
        <dbReference type="Proteomes" id="UP000004995"/>
    </source>
</evidence>
<dbReference type="GO" id="GO:0000976">
    <property type="term" value="F:transcription cis-regulatory region binding"/>
    <property type="evidence" value="ECO:0000318"/>
    <property type="project" value="GO_Central"/>
</dbReference>
<dbReference type="GO" id="GO:0005634">
    <property type="term" value="C:nucleus"/>
    <property type="evidence" value="ECO:0000318"/>
    <property type="project" value="GO_Central"/>
</dbReference>
<sequence>MVLSSMSKGATLPTIQGSHFKCGRKSGCPARKQVQQSDADPSKLEITYFDAHTCDNPPPSSSQVVPDPRIISSGTQRNTVQLVPVAAVPSAQRYVARPSPLPHPVADMMPRTTGVLLPVIAVAPAALSEQAELLFIPSPACSQSELLPTEVARLNRTVHRVRMHDGGT</sequence>
<dbReference type="HOGENOM" id="CLU_1589259_0_0_1"/>
<keyword evidence="2" id="KW-0805">Transcription regulation</keyword>
<evidence type="ECO:0000313" key="8">
    <source>
        <dbReference type="EnsemblPlants" id="KQL23515"/>
    </source>
</evidence>
<feature type="region of interest" description="Disordered" evidence="6">
    <location>
        <begin position="14"/>
        <end position="40"/>
    </location>
</feature>